<protein>
    <submittedName>
        <fullName evidence="1">FmdC</fullName>
    </submittedName>
</protein>
<dbReference type="EMBL" id="UOFJ01000015">
    <property type="protein sequence ID" value="VAW60858.1"/>
    <property type="molecule type" value="Genomic_DNA"/>
</dbReference>
<name>A0A3B0WXV5_9ZZZZ</name>
<organism evidence="1">
    <name type="scientific">hydrothermal vent metagenome</name>
    <dbReference type="NCBI Taxonomy" id="652676"/>
    <lineage>
        <taxon>unclassified sequences</taxon>
        <taxon>metagenomes</taxon>
        <taxon>ecological metagenomes</taxon>
    </lineage>
</organism>
<dbReference type="AlphaFoldDB" id="A0A3B0WXV5"/>
<dbReference type="Gene3D" id="2.40.160.10">
    <property type="entry name" value="Porin"/>
    <property type="match status" value="1"/>
</dbReference>
<dbReference type="InterPro" id="IPR023614">
    <property type="entry name" value="Porin_dom_sf"/>
</dbReference>
<dbReference type="SUPFAM" id="SSF56935">
    <property type="entry name" value="Porins"/>
    <property type="match status" value="1"/>
</dbReference>
<gene>
    <name evidence="1" type="ORF">MNBD_GAMMA10-3019</name>
</gene>
<evidence type="ECO:0000313" key="1">
    <source>
        <dbReference type="EMBL" id="VAW60858.1"/>
    </source>
</evidence>
<accession>A0A3B0WXV5</accession>
<sequence length="379" mass="40984">MQMKHVVGQSLLLASLLAAGAPSAFAAGKIKIDDTRWVSFGAGIRTSASTVSDAAPDGTSRSTNFNLENIRLYVAGQVTKDFKFYFGTDKMFGEYGVLDAIVQYEPSETFNVWMGRMLTPADRIEMNGPFYGLNWGQYTVPLYPSDNDPSNGANGVAGTFGRDEGITVWGSFDKFQYAIGVFDGYSADANQKDSPLYATRLAYNFLSKESNPGYYTSSTYYGKGGDILTFALSAQSQSDGYGTATQSGSFKGYAIDGFFEKPLSNNAAITIEGEVKSFDVSTNAAVPDFSMFDGDAYFASFAWLMPGDTGASQYQPYFRFTQNSPTIGEDSSLTEVGVNYVISGHNLRLNLNYTSGDASLTGNKGGDNDAILFGMQFQI</sequence>
<reference evidence="1" key="1">
    <citation type="submission" date="2018-06" db="EMBL/GenBank/DDBJ databases">
        <authorList>
            <person name="Zhirakovskaya E."/>
        </authorList>
    </citation>
    <scope>NUCLEOTIDE SEQUENCE</scope>
</reference>
<proteinExistence type="predicted"/>